<organism evidence="1 2">
    <name type="scientific">Hypoxylon rubiginosum</name>
    <dbReference type="NCBI Taxonomy" id="110542"/>
    <lineage>
        <taxon>Eukaryota</taxon>
        <taxon>Fungi</taxon>
        <taxon>Dikarya</taxon>
        <taxon>Ascomycota</taxon>
        <taxon>Pezizomycotina</taxon>
        <taxon>Sordariomycetes</taxon>
        <taxon>Xylariomycetidae</taxon>
        <taxon>Xylariales</taxon>
        <taxon>Hypoxylaceae</taxon>
        <taxon>Hypoxylon</taxon>
    </lineage>
</organism>
<sequence length="247" mass="28968">MDQLDQLDQMDDIAFMEWLGNERNWFVDERDFFTRDVVKAAYSLTKNVPMDFMSFQIFQMPPETMGTLMRQPPDIALYGKMLGINDPRVALDFLFSPGMITPMSVYVEEYLHEVPHAMPPHPPTVYAALRDLLELPEVLREKLRNLALDKCPDSSIVRSLEFALSMREYLKSDECRREFPTVVDVRDLNLVGFTYLVAMILTMVQQDDVGIYRLEDDTFDEAAVLRWEQIQLTSEREERHRGRQMDR</sequence>
<protein>
    <submittedName>
        <fullName evidence="1">Uncharacterized protein</fullName>
    </submittedName>
</protein>
<reference evidence="1 2" key="1">
    <citation type="journal article" date="2022" name="New Phytol.">
        <title>Ecological generalism drives hyperdiversity of secondary metabolite gene clusters in xylarialean endophytes.</title>
        <authorList>
            <person name="Franco M.E.E."/>
            <person name="Wisecaver J.H."/>
            <person name="Arnold A.E."/>
            <person name="Ju Y.M."/>
            <person name="Slot J.C."/>
            <person name="Ahrendt S."/>
            <person name="Moore L.P."/>
            <person name="Eastman K.E."/>
            <person name="Scott K."/>
            <person name="Konkel Z."/>
            <person name="Mondo S.J."/>
            <person name="Kuo A."/>
            <person name="Hayes R.D."/>
            <person name="Haridas S."/>
            <person name="Andreopoulos B."/>
            <person name="Riley R."/>
            <person name="LaButti K."/>
            <person name="Pangilinan J."/>
            <person name="Lipzen A."/>
            <person name="Amirebrahimi M."/>
            <person name="Yan J."/>
            <person name="Adam C."/>
            <person name="Keymanesh K."/>
            <person name="Ng V."/>
            <person name="Louie K."/>
            <person name="Northen T."/>
            <person name="Drula E."/>
            <person name="Henrissat B."/>
            <person name="Hsieh H.M."/>
            <person name="Youens-Clark K."/>
            <person name="Lutzoni F."/>
            <person name="Miadlikowska J."/>
            <person name="Eastwood D.C."/>
            <person name="Hamelin R.C."/>
            <person name="Grigoriev I.V."/>
            <person name="U'Ren J.M."/>
        </authorList>
    </citation>
    <scope>NUCLEOTIDE SEQUENCE [LARGE SCALE GENOMIC DNA]</scope>
    <source>
        <strain evidence="1 2">CBS 119005</strain>
    </source>
</reference>
<dbReference type="EMBL" id="MU393462">
    <property type="protein sequence ID" value="KAI4866192.1"/>
    <property type="molecule type" value="Genomic_DNA"/>
</dbReference>
<evidence type="ECO:0000313" key="2">
    <source>
        <dbReference type="Proteomes" id="UP001497700"/>
    </source>
</evidence>
<dbReference type="Proteomes" id="UP001497700">
    <property type="component" value="Unassembled WGS sequence"/>
</dbReference>
<evidence type="ECO:0000313" key="1">
    <source>
        <dbReference type="EMBL" id="KAI4866192.1"/>
    </source>
</evidence>
<keyword evidence="2" id="KW-1185">Reference proteome</keyword>
<comment type="caution">
    <text evidence="1">The sequence shown here is derived from an EMBL/GenBank/DDBJ whole genome shotgun (WGS) entry which is preliminary data.</text>
</comment>
<accession>A0ACB9Z4G9</accession>
<proteinExistence type="predicted"/>
<gene>
    <name evidence="1" type="ORF">F4820DRAFT_447321</name>
</gene>
<name>A0ACB9Z4G9_9PEZI</name>